<dbReference type="RefSeq" id="WP_068133616.1">
    <property type="nucleotide sequence ID" value="NZ_CP042914.1"/>
</dbReference>
<protein>
    <recommendedName>
        <fullName evidence="1">Sialidase domain-containing protein</fullName>
    </recommendedName>
</protein>
<keyword evidence="3" id="KW-1185">Reference proteome</keyword>
<feature type="domain" description="Sialidase" evidence="1">
    <location>
        <begin position="120"/>
        <end position="252"/>
    </location>
</feature>
<dbReference type="OrthoDB" id="239169at2"/>
<dbReference type="InterPro" id="IPR036278">
    <property type="entry name" value="Sialidase_sf"/>
</dbReference>
<proteinExistence type="predicted"/>
<dbReference type="CDD" id="cd15482">
    <property type="entry name" value="Sialidase_non-viral"/>
    <property type="match status" value="1"/>
</dbReference>
<evidence type="ECO:0000313" key="2">
    <source>
        <dbReference type="EMBL" id="QEG41305.1"/>
    </source>
</evidence>
<dbReference type="AlphaFoldDB" id="A0A5B9QVA7"/>
<dbReference type="Proteomes" id="UP000325286">
    <property type="component" value="Chromosome"/>
</dbReference>
<dbReference type="InterPro" id="IPR011040">
    <property type="entry name" value="Sialidase"/>
</dbReference>
<sequence length="374" mass="40274">MPYLALLPTLCVFVTLSLFVGGDITSAADSVVVVTEGAIPGIRQPQAAVSNTGTIVVTFGAGETIYFCKSTDRGRTYTSPTKVGQAPKLALGMRRGPRIVAIDDHVAITAISHETGNVLAWHSLDGGKSWSDSVDVNDERRSAREGLHDLAIGSDRLLLCTWLDLRNGRTQVYGARSKDLGKTWEKNVHVYTSPSGTVCKCFHPSVVIDQSGAVHVMCRNLIDGKRDMYVSTSEDDGQSFSRAEKLGLDSWRLNACPMDGGDIATNSNGDLLTVWRRDRSLYSAGVGLKPEKFIGRGEQPSIVAGHEGYSISWVDRREGKLLLLRPASTTPVTIAMKASDPVLAASVTGEGPVVLVWESIEGDVSSIRSELVNE</sequence>
<reference evidence="2 3" key="1">
    <citation type="submission" date="2019-08" db="EMBL/GenBank/DDBJ databases">
        <title>Deep-cultivation of Planctomycetes and their phenomic and genomic characterization uncovers novel biology.</title>
        <authorList>
            <person name="Wiegand S."/>
            <person name="Jogler M."/>
            <person name="Boedeker C."/>
            <person name="Pinto D."/>
            <person name="Vollmers J."/>
            <person name="Rivas-Marin E."/>
            <person name="Kohn T."/>
            <person name="Peeters S.H."/>
            <person name="Heuer A."/>
            <person name="Rast P."/>
            <person name="Oberbeckmann S."/>
            <person name="Bunk B."/>
            <person name="Jeske O."/>
            <person name="Meyerdierks A."/>
            <person name="Storesund J.E."/>
            <person name="Kallscheuer N."/>
            <person name="Luecker S."/>
            <person name="Lage O.M."/>
            <person name="Pohl T."/>
            <person name="Merkel B.J."/>
            <person name="Hornburger P."/>
            <person name="Mueller R.-W."/>
            <person name="Bruemmer F."/>
            <person name="Labrenz M."/>
            <person name="Spormann A.M."/>
            <person name="Op den Camp H."/>
            <person name="Overmann J."/>
            <person name="Amann R."/>
            <person name="Jetten M.S.M."/>
            <person name="Mascher T."/>
            <person name="Medema M.H."/>
            <person name="Devos D.P."/>
            <person name="Kaster A.-K."/>
            <person name="Ovreas L."/>
            <person name="Rohde M."/>
            <person name="Galperin M.Y."/>
            <person name="Jogler C."/>
        </authorList>
    </citation>
    <scope>NUCLEOTIDE SEQUENCE [LARGE SCALE GENOMIC DNA]</scope>
    <source>
        <strain evidence="2 3">UC8</strain>
    </source>
</reference>
<evidence type="ECO:0000259" key="1">
    <source>
        <dbReference type="Pfam" id="PF13088"/>
    </source>
</evidence>
<dbReference type="KEGG" id="rul:UC8_33240"/>
<dbReference type="EMBL" id="CP042914">
    <property type="protein sequence ID" value="QEG41305.1"/>
    <property type="molecule type" value="Genomic_DNA"/>
</dbReference>
<name>A0A5B9QVA7_9BACT</name>
<dbReference type="SUPFAM" id="SSF50939">
    <property type="entry name" value="Sialidases"/>
    <property type="match status" value="1"/>
</dbReference>
<gene>
    <name evidence="2" type="ORF">UC8_33240</name>
</gene>
<dbReference type="Pfam" id="PF13088">
    <property type="entry name" value="BNR_2"/>
    <property type="match status" value="1"/>
</dbReference>
<organism evidence="2 3">
    <name type="scientific">Roseimaritima ulvae</name>
    <dbReference type="NCBI Taxonomy" id="980254"/>
    <lineage>
        <taxon>Bacteria</taxon>
        <taxon>Pseudomonadati</taxon>
        <taxon>Planctomycetota</taxon>
        <taxon>Planctomycetia</taxon>
        <taxon>Pirellulales</taxon>
        <taxon>Pirellulaceae</taxon>
        <taxon>Roseimaritima</taxon>
    </lineage>
</organism>
<accession>A0A5B9QVA7</accession>
<dbReference type="Gene3D" id="2.120.10.10">
    <property type="match status" value="2"/>
</dbReference>
<evidence type="ECO:0000313" key="3">
    <source>
        <dbReference type="Proteomes" id="UP000325286"/>
    </source>
</evidence>